<dbReference type="AlphaFoldDB" id="A0A409XHG2"/>
<evidence type="ECO:0000313" key="1">
    <source>
        <dbReference type="EMBL" id="PPQ90189.1"/>
    </source>
</evidence>
<dbReference type="EMBL" id="NHYD01001688">
    <property type="protein sequence ID" value="PPQ90189.1"/>
    <property type="molecule type" value="Genomic_DNA"/>
</dbReference>
<name>A0A409XHG2_PSICY</name>
<protein>
    <submittedName>
        <fullName evidence="1">Uncharacterized protein</fullName>
    </submittedName>
</protein>
<dbReference type="Proteomes" id="UP000283269">
    <property type="component" value="Unassembled WGS sequence"/>
</dbReference>
<sequence length="79" mass="8121">MALNLNPTNFGFNSTCVGDGGCSNVGVLKSDIHDSGVCKSDGVLEEGSQAGLNGEDDECMGVRRGVTLPEGFSAGIWRA</sequence>
<dbReference type="InParanoid" id="A0A409XHG2"/>
<comment type="caution">
    <text evidence="1">The sequence shown here is derived from an EMBL/GenBank/DDBJ whole genome shotgun (WGS) entry which is preliminary data.</text>
</comment>
<keyword evidence="2" id="KW-1185">Reference proteome</keyword>
<organism evidence="1 2">
    <name type="scientific">Psilocybe cyanescens</name>
    <dbReference type="NCBI Taxonomy" id="93625"/>
    <lineage>
        <taxon>Eukaryota</taxon>
        <taxon>Fungi</taxon>
        <taxon>Dikarya</taxon>
        <taxon>Basidiomycota</taxon>
        <taxon>Agaricomycotina</taxon>
        <taxon>Agaricomycetes</taxon>
        <taxon>Agaricomycetidae</taxon>
        <taxon>Agaricales</taxon>
        <taxon>Agaricineae</taxon>
        <taxon>Strophariaceae</taxon>
        <taxon>Psilocybe</taxon>
    </lineage>
</organism>
<reference evidence="1 2" key="1">
    <citation type="journal article" date="2018" name="Evol. Lett.">
        <title>Horizontal gene cluster transfer increased hallucinogenic mushroom diversity.</title>
        <authorList>
            <person name="Reynolds H.T."/>
            <person name="Vijayakumar V."/>
            <person name="Gluck-Thaler E."/>
            <person name="Korotkin H.B."/>
            <person name="Matheny P.B."/>
            <person name="Slot J.C."/>
        </authorList>
    </citation>
    <scope>NUCLEOTIDE SEQUENCE [LARGE SCALE GENOMIC DNA]</scope>
    <source>
        <strain evidence="1 2">2631</strain>
    </source>
</reference>
<proteinExistence type="predicted"/>
<gene>
    <name evidence="1" type="ORF">CVT25_001381</name>
</gene>
<evidence type="ECO:0000313" key="2">
    <source>
        <dbReference type="Proteomes" id="UP000283269"/>
    </source>
</evidence>
<accession>A0A409XHG2</accession>